<dbReference type="EMBL" id="BK014996">
    <property type="protein sequence ID" value="DAD86227.1"/>
    <property type="molecule type" value="Genomic_DNA"/>
</dbReference>
<accession>A0A8S5MWE6</accession>
<name>A0A8S5MWE6_9CAUD</name>
<evidence type="ECO:0000313" key="1">
    <source>
        <dbReference type="EMBL" id="DAD86227.1"/>
    </source>
</evidence>
<proteinExistence type="predicted"/>
<reference evidence="1" key="1">
    <citation type="journal article" date="2021" name="Proc. Natl. Acad. Sci. U.S.A.">
        <title>A Catalog of Tens of Thousands of Viruses from Human Metagenomes Reveals Hidden Associations with Chronic Diseases.</title>
        <authorList>
            <person name="Tisza M.J."/>
            <person name="Buck C.B."/>
        </authorList>
    </citation>
    <scope>NUCLEOTIDE SEQUENCE</scope>
    <source>
        <strain evidence="1">CtUL28</strain>
    </source>
</reference>
<organism evidence="1">
    <name type="scientific">Caudovirales sp. ctUL28</name>
    <dbReference type="NCBI Taxonomy" id="2826778"/>
    <lineage>
        <taxon>Viruses</taxon>
        <taxon>Duplodnaviria</taxon>
        <taxon>Heunggongvirae</taxon>
        <taxon>Uroviricota</taxon>
        <taxon>Caudoviricetes</taxon>
    </lineage>
</organism>
<sequence length="33" mass="3881">MAVNSYTPVGFYLSCTVYEMLEYAELLKEMQKK</sequence>
<protein>
    <submittedName>
        <fullName evidence="1">Uncharacterized protein</fullName>
    </submittedName>
</protein>